<dbReference type="SMART" id="SM00579">
    <property type="entry name" value="FBD"/>
    <property type="match status" value="2"/>
</dbReference>
<comment type="caution">
    <text evidence="2">The sequence shown here is derived from an EMBL/GenBank/DDBJ whole genome shotgun (WGS) entry which is preliminary data.</text>
</comment>
<dbReference type="Gene3D" id="3.80.10.10">
    <property type="entry name" value="Ribonuclease Inhibitor"/>
    <property type="match status" value="2"/>
</dbReference>
<evidence type="ECO:0000313" key="3">
    <source>
        <dbReference type="Proteomes" id="UP000237347"/>
    </source>
</evidence>
<gene>
    <name evidence="2" type="ORF">CFP56_014584</name>
</gene>
<dbReference type="PANTHER" id="PTHR31900:SF30">
    <property type="entry name" value="SUPERFAMILY PROTEIN, PUTATIVE-RELATED"/>
    <property type="match status" value="1"/>
</dbReference>
<dbReference type="InterPro" id="IPR032675">
    <property type="entry name" value="LRR_dom_sf"/>
</dbReference>
<dbReference type="SUPFAM" id="SSF52058">
    <property type="entry name" value="L domain-like"/>
    <property type="match status" value="1"/>
</dbReference>
<dbReference type="AlphaFoldDB" id="A0AAW0M2H4"/>
<sequence>MVRHKVQVLDLCLFLNEESFVLPRSLFTCESIKVLNLHMCYNLRLPSSIFFPSLKILTLKHIVSHDDQSTQRLFSGCLVLEELTLDNCYWENINAISISTPMLKGLVIYDLLDSESRYQVIVFGMSLKFFVYEGRLKNDYCFCNPSSMVDACINVDGRQIEVAYHANKLIKELSNVESLVLTPQTVEALDYKEEFIAHLPKFHNLTHLEFYMGFVDMASGALMKVFQSSPCLASLELNGGIEITKEDWKLDHVPPCFLTHLKTIKIGDFLGTEEKVLVVRTLLRNTAVLERMVIPWSKKFLGQDQKQKAVNDHLLTLPKGKICKIMDVSFPLKSGKNRKFRKKQNAKKSRKRIEDLPDPIIQHILSYLSTEEAVRTSILSKRWKYLWTSIPKLDFDEGELDRRMMFMKFVERVLALHDPSDIKNFSLSCNVQYDTSRINAWICSVVEHKVQELDLYLRNFQEPLALPPCLFTCESLEVLILHVFHSLKLPSSISFSSLKFLALEKVIFSDDHSTQQLFTGCPILEDLSIIDCIWKNVKALLSGLGNVETLTLNVGALEVLSYAKELFAHLPVFYKLTRLNFESAFPIEFDREALLTITRNSPCLNYLSFGTVALFELQLVCLPTYCGNHDGIMNPVPSCFVTNLKTIEIFGFCGDEKEMHAVKILLGSASVLERIVIICDEFYFEFHGDLKKKPKEIFEQILLFPRGSRSCT</sequence>
<dbReference type="Pfam" id="PF23622">
    <property type="entry name" value="LRR_At1g61320_AtMIF1"/>
    <property type="match status" value="1"/>
</dbReference>
<dbReference type="PANTHER" id="PTHR31900">
    <property type="entry name" value="F-BOX/RNI SUPERFAMILY PROTEIN-RELATED"/>
    <property type="match status" value="1"/>
</dbReference>
<dbReference type="CDD" id="cd22160">
    <property type="entry name" value="F-box_AtFBL13-like"/>
    <property type="match status" value="1"/>
</dbReference>
<dbReference type="InterPro" id="IPR050232">
    <property type="entry name" value="FBL13/AtMIF1-like"/>
</dbReference>
<proteinExistence type="predicted"/>
<dbReference type="Pfam" id="PF00646">
    <property type="entry name" value="F-box"/>
    <property type="match status" value="1"/>
</dbReference>
<dbReference type="InterPro" id="IPR055411">
    <property type="entry name" value="LRR_FXL15/At3g58940/PEG3-like"/>
</dbReference>
<feature type="non-terminal residue" evidence="2">
    <location>
        <position position="712"/>
    </location>
</feature>
<dbReference type="InterPro" id="IPR036047">
    <property type="entry name" value="F-box-like_dom_sf"/>
</dbReference>
<dbReference type="SMART" id="SM00256">
    <property type="entry name" value="FBOX"/>
    <property type="match status" value="1"/>
</dbReference>
<dbReference type="Pfam" id="PF08387">
    <property type="entry name" value="FBD"/>
    <property type="match status" value="1"/>
</dbReference>
<dbReference type="Gene3D" id="1.20.1280.50">
    <property type="match status" value="1"/>
</dbReference>
<evidence type="ECO:0000313" key="2">
    <source>
        <dbReference type="EMBL" id="KAK7858060.1"/>
    </source>
</evidence>
<accession>A0AAW0M2H4</accession>
<dbReference type="InterPro" id="IPR053781">
    <property type="entry name" value="F-box_AtFBL13-like"/>
</dbReference>
<dbReference type="InterPro" id="IPR055357">
    <property type="entry name" value="LRR_At1g61320_AtMIF1"/>
</dbReference>
<name>A0AAW0M2H4_QUESU</name>
<dbReference type="Proteomes" id="UP000237347">
    <property type="component" value="Unassembled WGS sequence"/>
</dbReference>
<protein>
    <submittedName>
        <fullName evidence="2">F-box/lrr-repeat protein</fullName>
    </submittedName>
</protein>
<evidence type="ECO:0000259" key="1">
    <source>
        <dbReference type="PROSITE" id="PS50181"/>
    </source>
</evidence>
<dbReference type="PROSITE" id="PS50181">
    <property type="entry name" value="FBOX"/>
    <property type="match status" value="1"/>
</dbReference>
<dbReference type="Pfam" id="PF24758">
    <property type="entry name" value="LRR_At5g56370"/>
    <property type="match status" value="1"/>
</dbReference>
<organism evidence="2 3">
    <name type="scientific">Quercus suber</name>
    <name type="common">Cork oak</name>
    <dbReference type="NCBI Taxonomy" id="58331"/>
    <lineage>
        <taxon>Eukaryota</taxon>
        <taxon>Viridiplantae</taxon>
        <taxon>Streptophyta</taxon>
        <taxon>Embryophyta</taxon>
        <taxon>Tracheophyta</taxon>
        <taxon>Spermatophyta</taxon>
        <taxon>Magnoliopsida</taxon>
        <taxon>eudicotyledons</taxon>
        <taxon>Gunneridae</taxon>
        <taxon>Pentapetalae</taxon>
        <taxon>rosids</taxon>
        <taxon>fabids</taxon>
        <taxon>Fagales</taxon>
        <taxon>Fagaceae</taxon>
        <taxon>Quercus</taxon>
    </lineage>
</organism>
<dbReference type="InterPro" id="IPR001810">
    <property type="entry name" value="F-box_dom"/>
</dbReference>
<dbReference type="InterPro" id="IPR006566">
    <property type="entry name" value="FBD"/>
</dbReference>
<reference evidence="2 3" key="1">
    <citation type="journal article" date="2018" name="Sci. Data">
        <title>The draft genome sequence of cork oak.</title>
        <authorList>
            <person name="Ramos A.M."/>
            <person name="Usie A."/>
            <person name="Barbosa P."/>
            <person name="Barros P.M."/>
            <person name="Capote T."/>
            <person name="Chaves I."/>
            <person name="Simoes F."/>
            <person name="Abreu I."/>
            <person name="Carrasquinho I."/>
            <person name="Faro C."/>
            <person name="Guimaraes J.B."/>
            <person name="Mendonca D."/>
            <person name="Nobrega F."/>
            <person name="Rodrigues L."/>
            <person name="Saibo N.J.M."/>
            <person name="Varela M.C."/>
            <person name="Egas C."/>
            <person name="Matos J."/>
            <person name="Miguel C.M."/>
            <person name="Oliveira M.M."/>
            <person name="Ricardo C.P."/>
            <person name="Goncalves S."/>
        </authorList>
    </citation>
    <scope>NUCLEOTIDE SEQUENCE [LARGE SCALE GENOMIC DNA]</scope>
    <source>
        <strain evidence="3">cv. HL8</strain>
    </source>
</reference>
<feature type="domain" description="F-box" evidence="1">
    <location>
        <begin position="350"/>
        <end position="386"/>
    </location>
</feature>
<dbReference type="EMBL" id="PKMF04000022">
    <property type="protein sequence ID" value="KAK7858060.1"/>
    <property type="molecule type" value="Genomic_DNA"/>
</dbReference>
<dbReference type="SUPFAM" id="SSF81383">
    <property type="entry name" value="F-box domain"/>
    <property type="match status" value="1"/>
</dbReference>
<keyword evidence="3" id="KW-1185">Reference proteome</keyword>